<comment type="caution">
    <text evidence="1">The sequence shown here is derived from an EMBL/GenBank/DDBJ whole genome shotgun (WGS) entry which is preliminary data.</text>
</comment>
<name>A0A3M6VWC3_9STRA</name>
<gene>
    <name evidence="2" type="ORF">DD237_007635</name>
    <name evidence="1" type="ORF">DD238_006167</name>
</gene>
<protein>
    <submittedName>
        <fullName evidence="1">Uncharacterized protein</fullName>
    </submittedName>
</protein>
<organism evidence="1 3">
    <name type="scientific">Peronospora effusa</name>
    <dbReference type="NCBI Taxonomy" id="542832"/>
    <lineage>
        <taxon>Eukaryota</taxon>
        <taxon>Sar</taxon>
        <taxon>Stramenopiles</taxon>
        <taxon>Oomycota</taxon>
        <taxon>Peronosporomycetes</taxon>
        <taxon>Peronosporales</taxon>
        <taxon>Peronosporaceae</taxon>
        <taxon>Peronospora</taxon>
    </lineage>
</organism>
<dbReference type="AlphaFoldDB" id="A0A3M6VWC3"/>
<evidence type="ECO:0000313" key="3">
    <source>
        <dbReference type="Proteomes" id="UP000282087"/>
    </source>
</evidence>
<dbReference type="Proteomes" id="UP000286097">
    <property type="component" value="Unassembled WGS sequence"/>
</dbReference>
<dbReference type="EMBL" id="QKXF01000690">
    <property type="protein sequence ID" value="RQM09522.1"/>
    <property type="molecule type" value="Genomic_DNA"/>
</dbReference>
<sequence length="186" mass="20612">MTRRLHEVQTDANTAIANHLDAFDELVTLGESVDEARHLGVLLSSLIDEYELISSIIEIVKDITLIKKEYESCTSVQGQHWTTQENVRKGSGQKKNSSGSEASISCATQIYQKRTLDGDDDAVFAVSTERVNGCLIDSRAIAHMTPHRSDQFEYKIMNCDIEVTISDGKKLQVTGRGFCTLNSTGR</sequence>
<dbReference type="Proteomes" id="UP000282087">
    <property type="component" value="Unassembled WGS sequence"/>
</dbReference>
<dbReference type="VEuPathDB" id="FungiDB:DD237_007635"/>
<dbReference type="EMBL" id="QLLG01000021">
    <property type="protein sequence ID" value="RMX69540.1"/>
    <property type="molecule type" value="Genomic_DNA"/>
</dbReference>
<proteinExistence type="predicted"/>
<accession>A0A3M6VWC3</accession>
<evidence type="ECO:0000313" key="1">
    <source>
        <dbReference type="EMBL" id="RMX69540.1"/>
    </source>
</evidence>
<evidence type="ECO:0000313" key="2">
    <source>
        <dbReference type="EMBL" id="RQM09522.1"/>
    </source>
</evidence>
<keyword evidence="3" id="KW-1185">Reference proteome</keyword>
<reference evidence="3 4" key="1">
    <citation type="submission" date="2018-06" db="EMBL/GenBank/DDBJ databases">
        <title>Comparative genomics of downy mildews reveals potential adaptations to biotrophy.</title>
        <authorList>
            <person name="Fletcher K."/>
            <person name="Klosterman S.J."/>
            <person name="Derevnina L."/>
            <person name="Martin F."/>
            <person name="Koike S."/>
            <person name="Reyes Chin-Wo S."/>
            <person name="Mou B."/>
            <person name="Michelmore R."/>
        </authorList>
    </citation>
    <scope>NUCLEOTIDE SEQUENCE [LARGE SCALE GENOMIC DNA]</scope>
    <source>
        <strain evidence="2 4">R13</strain>
        <strain evidence="1 3">R14</strain>
    </source>
</reference>
<evidence type="ECO:0000313" key="4">
    <source>
        <dbReference type="Proteomes" id="UP000286097"/>
    </source>
</evidence>